<accession>A0ACB8RIN9</accession>
<comment type="caution">
    <text evidence="1">The sequence shown here is derived from an EMBL/GenBank/DDBJ whole genome shotgun (WGS) entry which is preliminary data.</text>
</comment>
<proteinExistence type="predicted"/>
<reference evidence="1" key="2">
    <citation type="journal article" date="2022" name="New Phytol.">
        <title>Evolutionary transition to the ectomycorrhizal habit in the genomes of a hyperdiverse lineage of mushroom-forming fungi.</title>
        <authorList>
            <person name="Looney B."/>
            <person name="Miyauchi S."/>
            <person name="Morin E."/>
            <person name="Drula E."/>
            <person name="Courty P.E."/>
            <person name="Kohler A."/>
            <person name="Kuo A."/>
            <person name="LaButti K."/>
            <person name="Pangilinan J."/>
            <person name="Lipzen A."/>
            <person name="Riley R."/>
            <person name="Andreopoulos W."/>
            <person name="He G."/>
            <person name="Johnson J."/>
            <person name="Nolan M."/>
            <person name="Tritt A."/>
            <person name="Barry K.W."/>
            <person name="Grigoriev I.V."/>
            <person name="Nagy L.G."/>
            <person name="Hibbett D."/>
            <person name="Henrissat B."/>
            <person name="Matheny P.B."/>
            <person name="Labbe J."/>
            <person name="Martin F.M."/>
        </authorList>
    </citation>
    <scope>NUCLEOTIDE SEQUENCE</scope>
    <source>
        <strain evidence="1">FP105234-sp</strain>
    </source>
</reference>
<organism evidence="1 2">
    <name type="scientific">Auriscalpium vulgare</name>
    <dbReference type="NCBI Taxonomy" id="40419"/>
    <lineage>
        <taxon>Eukaryota</taxon>
        <taxon>Fungi</taxon>
        <taxon>Dikarya</taxon>
        <taxon>Basidiomycota</taxon>
        <taxon>Agaricomycotina</taxon>
        <taxon>Agaricomycetes</taxon>
        <taxon>Russulales</taxon>
        <taxon>Auriscalpiaceae</taxon>
        <taxon>Auriscalpium</taxon>
    </lineage>
</organism>
<reference evidence="1" key="1">
    <citation type="submission" date="2021-02" db="EMBL/GenBank/DDBJ databases">
        <authorList>
            <consortium name="DOE Joint Genome Institute"/>
            <person name="Ahrendt S."/>
            <person name="Looney B.P."/>
            <person name="Miyauchi S."/>
            <person name="Morin E."/>
            <person name="Drula E."/>
            <person name="Courty P.E."/>
            <person name="Chicoki N."/>
            <person name="Fauchery L."/>
            <person name="Kohler A."/>
            <person name="Kuo A."/>
            <person name="Labutti K."/>
            <person name="Pangilinan J."/>
            <person name="Lipzen A."/>
            <person name="Riley R."/>
            <person name="Andreopoulos W."/>
            <person name="He G."/>
            <person name="Johnson J."/>
            <person name="Barry K.W."/>
            <person name="Grigoriev I.V."/>
            <person name="Nagy L."/>
            <person name="Hibbett D."/>
            <person name="Henrissat B."/>
            <person name="Matheny P.B."/>
            <person name="Labbe J."/>
            <person name="Martin F."/>
        </authorList>
    </citation>
    <scope>NUCLEOTIDE SEQUENCE</scope>
    <source>
        <strain evidence="1">FP105234-sp</strain>
    </source>
</reference>
<gene>
    <name evidence="1" type="ORF">FA95DRAFT_1497658</name>
</gene>
<evidence type="ECO:0000313" key="2">
    <source>
        <dbReference type="Proteomes" id="UP000814033"/>
    </source>
</evidence>
<keyword evidence="2" id="KW-1185">Reference proteome</keyword>
<protein>
    <submittedName>
        <fullName evidence="1">Cyclopropane-fatty-acyl-phospholipid synthase</fullName>
    </submittedName>
</protein>
<dbReference type="Proteomes" id="UP000814033">
    <property type="component" value="Unassembled WGS sequence"/>
</dbReference>
<name>A0ACB8RIN9_9AGAM</name>
<dbReference type="EMBL" id="MU275994">
    <property type="protein sequence ID" value="KAI0044109.1"/>
    <property type="molecule type" value="Genomic_DNA"/>
</dbReference>
<evidence type="ECO:0000313" key="1">
    <source>
        <dbReference type="EMBL" id="KAI0044109.1"/>
    </source>
</evidence>
<sequence>MSAPVINSVRRHPLSLYSLADDTFRYATEKVITAGYSPIARLAELAVVSALKKIRIGRLRIVTPGKTYEFPETSAHDASTDLSVELRVVSDAFWVRLCTMSDLGFAEAYMYGDVECDDLISTFLIFIRNKENLSGLNSRLSWLFSIPQRLTAYRFVNSLSNSRSNISAHYDMSDDMFKAFLSEDMTYSCAIYSDLDGDLKSNANITFTPSQLRRLSAYRPASSSGSVSSDASPASTPPALSSSFPSDPSTLATPPAQDNLHAAQLRKLTHLTNRARISRGHRVLEIGSGWGAMALHIVRTIPDTQVDTITLSQNQHAHVTGLVAAEGLQDRVRVHLMDYREMPEEWNGAFDRVVSVEMIENVGEENLGEFWRMLDRVMKRKDAAGAVQSITIPEARFDNYRKEVDFIQKWVIFPGGLLPTLTLLLSTMTAATSGQLLVDSVSNIGPHYARTLREWRREFEARFDDTIACSLRREHPGVFEGAQGERELAVFRRKWIFYFCYCEIGFTTRMLGDHIITFTREGNEDFGCDTYE</sequence>